<reference evidence="3 4" key="1">
    <citation type="submission" date="2018-05" db="EMBL/GenBank/DDBJ databases">
        <title>Genomic Encyclopedia of Type Strains, Phase IV (KMG-IV): sequencing the most valuable type-strain genomes for metagenomic binning, comparative biology and taxonomic classification.</title>
        <authorList>
            <person name="Goeker M."/>
        </authorList>
    </citation>
    <scope>NUCLEOTIDE SEQUENCE [LARGE SCALE GENOMIC DNA]</scope>
    <source>
        <strain evidence="3 4">DSM 25134</strain>
    </source>
</reference>
<sequence length="241" mass="24686">MRTRHSLQDQTVVIIGGSSGLGLASAQAAIHAGARVIIGSSSTDKLQQAVHSLGQQASGHPVDVLDAASIQAFFAAIPALDHLLITAAVIRPGLLLEADITALQTNLDSRFWGSVHSIRAATPRLAASGSITLTSGMVTQRPQPGKALAAVAAGAVETLAHSLVAELAPRRINVISPGPMHTPLLSGALGNDATRLQALAHTLPLKRLGEASEFAEAALFLMANPGMNGEVLHLNGGAAWA</sequence>
<dbReference type="PRINTS" id="PR00081">
    <property type="entry name" value="GDHRDH"/>
</dbReference>
<evidence type="ECO:0000256" key="1">
    <source>
        <dbReference type="ARBA" id="ARBA00006484"/>
    </source>
</evidence>
<dbReference type="Proteomes" id="UP000248395">
    <property type="component" value="Unassembled WGS sequence"/>
</dbReference>
<dbReference type="OrthoDB" id="9806974at2"/>
<dbReference type="InterPro" id="IPR002347">
    <property type="entry name" value="SDR_fam"/>
</dbReference>
<dbReference type="PANTHER" id="PTHR43477:SF1">
    <property type="entry name" value="DIHYDROANTICAPSIN 7-DEHYDROGENASE"/>
    <property type="match status" value="1"/>
</dbReference>
<organism evidence="3 4">
    <name type="scientific">Aquitalea magnusonii</name>
    <dbReference type="NCBI Taxonomy" id="332411"/>
    <lineage>
        <taxon>Bacteria</taxon>
        <taxon>Pseudomonadati</taxon>
        <taxon>Pseudomonadota</taxon>
        <taxon>Betaproteobacteria</taxon>
        <taxon>Neisseriales</taxon>
        <taxon>Chromobacteriaceae</taxon>
        <taxon>Aquitalea</taxon>
    </lineage>
</organism>
<comment type="similarity">
    <text evidence="1">Belongs to the short-chain dehydrogenases/reductases (SDR) family.</text>
</comment>
<dbReference type="InterPro" id="IPR051122">
    <property type="entry name" value="SDR_DHRS6-like"/>
</dbReference>
<dbReference type="CDD" id="cd05233">
    <property type="entry name" value="SDR_c"/>
    <property type="match status" value="1"/>
</dbReference>
<dbReference type="EMBL" id="QJKC01000011">
    <property type="protein sequence ID" value="PXX45642.1"/>
    <property type="molecule type" value="Genomic_DNA"/>
</dbReference>
<proteinExistence type="inferred from homology"/>
<dbReference type="AlphaFoldDB" id="A0A318JBW1"/>
<name>A0A318JBW1_9NEIS</name>
<keyword evidence="4" id="KW-1185">Reference proteome</keyword>
<dbReference type="PANTHER" id="PTHR43477">
    <property type="entry name" value="DIHYDROANTICAPSIN 7-DEHYDROGENASE"/>
    <property type="match status" value="1"/>
</dbReference>
<keyword evidence="2" id="KW-0560">Oxidoreductase</keyword>
<protein>
    <submittedName>
        <fullName evidence="3">NAD(P)-dependent dehydrogenase (Short-subunit alcohol dehydrogenase family)</fullName>
    </submittedName>
</protein>
<evidence type="ECO:0000313" key="4">
    <source>
        <dbReference type="Proteomes" id="UP000248395"/>
    </source>
</evidence>
<dbReference type="Pfam" id="PF13561">
    <property type="entry name" value="adh_short_C2"/>
    <property type="match status" value="1"/>
</dbReference>
<accession>A0A318JBW1</accession>
<dbReference type="InterPro" id="IPR036291">
    <property type="entry name" value="NAD(P)-bd_dom_sf"/>
</dbReference>
<gene>
    <name evidence="3" type="ORF">DFR38_11133</name>
</gene>
<dbReference type="GO" id="GO:0016491">
    <property type="term" value="F:oxidoreductase activity"/>
    <property type="evidence" value="ECO:0007669"/>
    <property type="project" value="UniProtKB-KW"/>
</dbReference>
<evidence type="ECO:0000256" key="2">
    <source>
        <dbReference type="ARBA" id="ARBA00023002"/>
    </source>
</evidence>
<evidence type="ECO:0000313" key="3">
    <source>
        <dbReference type="EMBL" id="PXX45642.1"/>
    </source>
</evidence>
<dbReference type="Gene3D" id="3.40.50.720">
    <property type="entry name" value="NAD(P)-binding Rossmann-like Domain"/>
    <property type="match status" value="1"/>
</dbReference>
<comment type="caution">
    <text evidence="3">The sequence shown here is derived from an EMBL/GenBank/DDBJ whole genome shotgun (WGS) entry which is preliminary data.</text>
</comment>
<dbReference type="RefSeq" id="WP_059287191.1">
    <property type="nucleotide sequence ID" value="NZ_LNQU01000163.1"/>
</dbReference>
<dbReference type="SUPFAM" id="SSF51735">
    <property type="entry name" value="NAD(P)-binding Rossmann-fold domains"/>
    <property type="match status" value="1"/>
</dbReference>